<dbReference type="InterPro" id="IPR058911">
    <property type="entry name" value="DUF8186_C"/>
</dbReference>
<dbReference type="Proteomes" id="UP000509667">
    <property type="component" value="Chromosome"/>
</dbReference>
<organism evidence="4 5">
    <name type="scientific">Halosimplex rubrum</name>
    <dbReference type="NCBI Taxonomy" id="869889"/>
    <lineage>
        <taxon>Archaea</taxon>
        <taxon>Methanobacteriati</taxon>
        <taxon>Methanobacteriota</taxon>
        <taxon>Stenosarchaea group</taxon>
        <taxon>Halobacteria</taxon>
        <taxon>Halobacteriales</taxon>
        <taxon>Haloarculaceae</taxon>
        <taxon>Halosimplex</taxon>
    </lineage>
</organism>
<gene>
    <name evidence="4" type="ORF">HZS55_08005</name>
</gene>
<evidence type="ECO:0000259" key="1">
    <source>
        <dbReference type="Pfam" id="PF26589"/>
    </source>
</evidence>
<keyword evidence="5" id="KW-1185">Reference proteome</keyword>
<dbReference type="Pfam" id="PF26591">
    <property type="entry name" value="DUF8186_C"/>
    <property type="match status" value="1"/>
</dbReference>
<proteinExistence type="predicted"/>
<evidence type="ECO:0000259" key="2">
    <source>
        <dbReference type="Pfam" id="PF26590"/>
    </source>
</evidence>
<feature type="domain" description="DUF8186" evidence="3">
    <location>
        <begin position="445"/>
        <end position="534"/>
    </location>
</feature>
<protein>
    <submittedName>
        <fullName evidence="4">Uncharacterized protein</fullName>
    </submittedName>
</protein>
<name>A0A7D5P9V2_9EURY</name>
<reference evidence="4 5" key="1">
    <citation type="submission" date="2020-07" db="EMBL/GenBank/DDBJ databases">
        <title>Halosimplex pelagicum sp. nov. and Halosimplex rubrum sp. nov., isolated from salted brown alga Laminaria, and emended description of the genus Halosimplex.</title>
        <authorList>
            <person name="Cui H."/>
        </authorList>
    </citation>
    <scope>NUCLEOTIDE SEQUENCE [LARGE SCALE GENOMIC DNA]</scope>
    <source>
        <strain evidence="4 5">R27</strain>
    </source>
</reference>
<evidence type="ECO:0000313" key="4">
    <source>
        <dbReference type="EMBL" id="QLH77239.1"/>
    </source>
</evidence>
<dbReference type="Pfam" id="PF26590">
    <property type="entry name" value="DUF8186_M"/>
    <property type="match status" value="1"/>
</dbReference>
<dbReference type="KEGG" id="hrr:HZS55_08005"/>
<dbReference type="InterPro" id="IPR058499">
    <property type="entry name" value="DUF8186"/>
</dbReference>
<dbReference type="OrthoDB" id="311765at2157"/>
<sequence>MQPLSWSVGLGGAVATLLAVSALVATQSVAHPTEIAATAPNVTDHHDTDPALWSRDDDSIHRSTLRNRSGSAARSLATTTDIPFNRPPAAVAKWNRDQLATFPSTGVDTSAYPASASPTDGTVVRDAYVEIFTVQPSTRVRLTPERQPRYVAKQGQLFATLDYRVPVPEDSDTRWETITWALASHTVTDTTLFVDGDREATAGGGHVQRFDYDLRGDRGASHTLAVRANISASLTRDRRWCANRTVGNSTAGDERTVTCTRWETNTTTVNETLTVTDAVDVRAYALLARGAYARYPDGDLGLLIRKTNPWLGYRLPTGRVNGVWRFYSARDPGWDRLVTATASGVNVSHSPVHPLRISAYPFKPGPTVAPAERVSLQAVSGPQRRPPTLPPTIRLDVLEQPYTASHSLVTRFESPNATMDDLTIAGLVRGTQWDLDPQYFTEITIHRSNLTLTVLNTTARTATVRITLRDAQTGTPIRTTDTEGHVRVAGERVQTDRDGTVTTTVARPAGAISARFEPWDWWLRPTSYVGDSDAASVDGTVLTAVRYLYRAGIPVGLFLLAVFFIDRITGMSIWPPWRGL</sequence>
<feature type="domain" description="DUF8186" evidence="1">
    <location>
        <begin position="101"/>
        <end position="284"/>
    </location>
</feature>
<dbReference type="InterPro" id="IPR058910">
    <property type="entry name" value="DUF8186_M"/>
</dbReference>
<dbReference type="Pfam" id="PF26589">
    <property type="entry name" value="DUF8186"/>
    <property type="match status" value="1"/>
</dbReference>
<dbReference type="GeneID" id="56077798"/>
<dbReference type="EMBL" id="CP058910">
    <property type="protein sequence ID" value="QLH77239.1"/>
    <property type="molecule type" value="Genomic_DNA"/>
</dbReference>
<evidence type="ECO:0000259" key="3">
    <source>
        <dbReference type="Pfam" id="PF26591"/>
    </source>
</evidence>
<accession>A0A7D5P9V2</accession>
<feature type="domain" description="DUF8186" evidence="2">
    <location>
        <begin position="289"/>
        <end position="432"/>
    </location>
</feature>
<evidence type="ECO:0000313" key="5">
    <source>
        <dbReference type="Proteomes" id="UP000509667"/>
    </source>
</evidence>
<dbReference type="AlphaFoldDB" id="A0A7D5P9V2"/>
<dbReference type="RefSeq" id="WP_179911168.1">
    <property type="nucleotide sequence ID" value="NZ_CP058910.1"/>
</dbReference>